<dbReference type="GO" id="GO:0005783">
    <property type="term" value="C:endoplasmic reticulum"/>
    <property type="evidence" value="ECO:0007669"/>
    <property type="project" value="InterPro"/>
</dbReference>
<sequence length="467" mass="52337">MAALLNGLFGGSEPSAAPIKAGDSGKNALNNSKQHALIGYSPDFADFAGAPDPIPAFSPIPSTADYAGPAAAPTGAAVPYTKWYNIHERHSISEFKQEGIILGLLIIIVSVHLFGTGTNRKKAKKWMTAHAPVLRREFALVGFGGRAPTTEEIEGEVTAKSMAKELELPEDMLKEKSPQEFATYATGRQNVAFLDVNIKFLKRYNPFALAIEYIFSLFFDTIATPVERMEAIIYPFDGRENLTVPGQAPGAYELRKDNKSTYDNFVWAIVNKETMKSLRDDRYDVSITGTKDSAKLPNWATVMSESAEVTDFLLTPELIKAVEMAGDLLEHLIITDQPIDQPLKLDDTVPKKRIYLSMKLPSADDYSQVLPLFEHFLRITDQLVSGAHFRPEVMRKVRMTREETIKRLQKADEDEKAEERALEREKAKKAKRDLELKGLDAKAQKKYLEKEKEKELKRAQKKQTQRG</sequence>
<evidence type="ECO:0000256" key="4">
    <source>
        <dbReference type="ARBA" id="ARBA00023136"/>
    </source>
</evidence>
<keyword evidence="4" id="KW-0472">Membrane</keyword>
<feature type="region of interest" description="Disordered" evidence="5">
    <location>
        <begin position="447"/>
        <end position="467"/>
    </location>
</feature>
<evidence type="ECO:0000313" key="6">
    <source>
        <dbReference type="EMBL" id="QSZ31370.1"/>
    </source>
</evidence>
<dbReference type="GO" id="GO:0016020">
    <property type="term" value="C:membrane"/>
    <property type="evidence" value="ECO:0007669"/>
    <property type="project" value="UniProtKB-SubCell"/>
</dbReference>
<evidence type="ECO:0000256" key="2">
    <source>
        <dbReference type="ARBA" id="ARBA00022692"/>
    </source>
</evidence>
<feature type="region of interest" description="Disordered" evidence="5">
    <location>
        <begin position="408"/>
        <end position="435"/>
    </location>
</feature>
<dbReference type="PANTHER" id="PTHR12883">
    <property type="entry name" value="ADIPOCYTE-SPECIFIC PROTEIN 4-RELATED"/>
    <property type="match status" value="1"/>
</dbReference>
<protein>
    <recommendedName>
        <fullName evidence="8">DUF1682 domain protein</fullName>
    </recommendedName>
</protein>
<comment type="subcellular location">
    <subcellularLocation>
        <location evidence="1">Membrane</location>
        <topology evidence="1">Single-pass membrane protein</topology>
    </subcellularLocation>
</comment>
<feature type="compositionally biased region" description="Basic and acidic residues" evidence="5">
    <location>
        <begin position="447"/>
        <end position="458"/>
    </location>
</feature>
<evidence type="ECO:0000256" key="1">
    <source>
        <dbReference type="ARBA" id="ARBA00004167"/>
    </source>
</evidence>
<evidence type="ECO:0000256" key="5">
    <source>
        <dbReference type="SAM" id="MobiDB-lite"/>
    </source>
</evidence>
<dbReference type="InterPro" id="IPR012879">
    <property type="entry name" value="CCDC47"/>
</dbReference>
<dbReference type="GO" id="GO:0032469">
    <property type="term" value="P:endoplasmic reticulum calcium ion homeostasis"/>
    <property type="evidence" value="ECO:0007669"/>
    <property type="project" value="InterPro"/>
</dbReference>
<reference evidence="6" key="1">
    <citation type="submission" date="2020-10" db="EMBL/GenBank/DDBJ databases">
        <title>Genome Sequence of Monilinia vaccinii-corymbosi Sheds Light on Mummy Berry Disease Infection of Blueberry and Mating Type.</title>
        <authorList>
            <person name="Yow A.G."/>
            <person name="Zhang Y."/>
            <person name="Bansal K."/>
            <person name="Eacker S.M."/>
            <person name="Sullivan S."/>
            <person name="Liachko I."/>
            <person name="Cubeta M.A."/>
            <person name="Rollins J.A."/>
            <person name="Ashrafi H."/>
        </authorList>
    </citation>
    <scope>NUCLEOTIDE SEQUENCE</scope>
    <source>
        <strain evidence="6">RL-1</strain>
    </source>
</reference>
<proteinExistence type="predicted"/>
<evidence type="ECO:0008006" key="8">
    <source>
        <dbReference type="Google" id="ProtNLM"/>
    </source>
</evidence>
<organism evidence="6 7">
    <name type="scientific">Monilinia vaccinii-corymbosi</name>
    <dbReference type="NCBI Taxonomy" id="61207"/>
    <lineage>
        <taxon>Eukaryota</taxon>
        <taxon>Fungi</taxon>
        <taxon>Dikarya</taxon>
        <taxon>Ascomycota</taxon>
        <taxon>Pezizomycotina</taxon>
        <taxon>Leotiomycetes</taxon>
        <taxon>Helotiales</taxon>
        <taxon>Sclerotiniaceae</taxon>
        <taxon>Monilinia</taxon>
    </lineage>
</organism>
<keyword evidence="3" id="KW-1133">Transmembrane helix</keyword>
<accession>A0A8A3P3X2</accession>
<gene>
    <name evidence="6" type="ORF">DSL72_000935</name>
</gene>
<dbReference type="Proteomes" id="UP000672032">
    <property type="component" value="Chromosome 2"/>
</dbReference>
<keyword evidence="7" id="KW-1185">Reference proteome</keyword>
<dbReference type="OrthoDB" id="10039147at2759"/>
<evidence type="ECO:0000256" key="3">
    <source>
        <dbReference type="ARBA" id="ARBA00022989"/>
    </source>
</evidence>
<evidence type="ECO:0000313" key="7">
    <source>
        <dbReference type="Proteomes" id="UP000672032"/>
    </source>
</evidence>
<dbReference type="AlphaFoldDB" id="A0A8A3P3X2"/>
<dbReference type="EMBL" id="CP063406">
    <property type="protein sequence ID" value="QSZ31370.1"/>
    <property type="molecule type" value="Genomic_DNA"/>
</dbReference>
<dbReference type="Pfam" id="PF07946">
    <property type="entry name" value="CCDC47"/>
    <property type="match status" value="1"/>
</dbReference>
<dbReference type="GO" id="GO:0005509">
    <property type="term" value="F:calcium ion binding"/>
    <property type="evidence" value="ECO:0007669"/>
    <property type="project" value="InterPro"/>
</dbReference>
<keyword evidence="2" id="KW-0812">Transmembrane</keyword>
<name>A0A8A3P3X2_9HELO</name>
<dbReference type="PANTHER" id="PTHR12883:SF0">
    <property type="entry name" value="PAT COMPLEX SUBUNIT CCDC47"/>
    <property type="match status" value="1"/>
</dbReference>